<dbReference type="SUPFAM" id="SSF53187">
    <property type="entry name" value="Zn-dependent exopeptidases"/>
    <property type="match status" value="1"/>
</dbReference>
<accession>A0A5B0G606</accession>
<evidence type="ECO:0000313" key="1">
    <source>
        <dbReference type="EMBL" id="KAA0998095.1"/>
    </source>
</evidence>
<keyword evidence="2" id="KW-1185">Reference proteome</keyword>
<reference evidence="1 2" key="1">
    <citation type="submission" date="2019-08" db="EMBL/GenBank/DDBJ databases">
        <title>Paraburkholderia sp. DCY113.</title>
        <authorList>
            <person name="Kang J."/>
        </authorList>
    </citation>
    <scope>NUCLEOTIDE SEQUENCE [LARGE SCALE GENOMIC DNA]</scope>
    <source>
        <strain evidence="1 2">DCY113</strain>
    </source>
</reference>
<evidence type="ECO:0000313" key="2">
    <source>
        <dbReference type="Proteomes" id="UP000325273"/>
    </source>
</evidence>
<comment type="caution">
    <text evidence="1">The sequence shown here is derived from an EMBL/GenBank/DDBJ whole genome shotgun (WGS) entry which is preliminary data.</text>
</comment>
<name>A0A5B0G606_9BURK</name>
<dbReference type="CDD" id="cd06233">
    <property type="entry name" value="M14-like"/>
    <property type="match status" value="1"/>
</dbReference>
<dbReference type="InterPro" id="IPR021259">
    <property type="entry name" value="DUF2817"/>
</dbReference>
<dbReference type="EMBL" id="VTUZ01000065">
    <property type="protein sequence ID" value="KAA0998095.1"/>
    <property type="molecule type" value="Genomic_DNA"/>
</dbReference>
<protein>
    <submittedName>
        <fullName evidence="1">DUF2817 domain-containing protein</fullName>
    </submittedName>
</protein>
<dbReference type="AlphaFoldDB" id="A0A5B0G606"/>
<dbReference type="Pfam" id="PF10994">
    <property type="entry name" value="DUF2817"/>
    <property type="match status" value="1"/>
</dbReference>
<sequence length="369" mass="40352">MNDSQYFQRSYASARERYVRAAAAIQARVERHVIPGHQGLEGEDLSTDVVRLGPAMARRMLVLTSGTHGVEGFCGSAAQIALLHDRPLQALLDKLNVAILVVHAINPYGFSYLSRTNEDNVDLNRNSIDFSLPLPVNPAYDDLHALLVPSSWPPSDENAAAIADYISQRGEQAYQQALTVGQYQHADGMFFGGHRAVWSTRVLQMVFEQHGTACDSIGWIDFHTGLGPYGHGEKICVGQIGNGELRRARNWWGADVTSPLDGTSVAANVAGPVLDTLRRTCTHADTTAIAIEYGTIPLVDMLHMLRADVWLRQHPQAEKQQISAIHQAIRAAFYCDDDAWRGMILGQARAAILQAVMGLSRESASVGST</sequence>
<dbReference type="Proteomes" id="UP000325273">
    <property type="component" value="Unassembled WGS sequence"/>
</dbReference>
<proteinExistence type="predicted"/>
<organism evidence="1 2">
    <name type="scientific">Paraburkholderia panacisoli</name>
    <dbReference type="NCBI Taxonomy" id="2603818"/>
    <lineage>
        <taxon>Bacteria</taxon>
        <taxon>Pseudomonadati</taxon>
        <taxon>Pseudomonadota</taxon>
        <taxon>Betaproteobacteria</taxon>
        <taxon>Burkholderiales</taxon>
        <taxon>Burkholderiaceae</taxon>
        <taxon>Paraburkholderia</taxon>
    </lineage>
</organism>
<dbReference type="Gene3D" id="3.40.630.10">
    <property type="entry name" value="Zn peptidases"/>
    <property type="match status" value="1"/>
</dbReference>
<gene>
    <name evidence="1" type="ORF">FVF58_46210</name>
</gene>
<dbReference type="RefSeq" id="WP_149676239.1">
    <property type="nucleotide sequence ID" value="NZ_VTUZ01000065.1"/>
</dbReference>